<evidence type="ECO:0000256" key="4">
    <source>
        <dbReference type="PROSITE-ProRule" id="PRU00134"/>
    </source>
</evidence>
<keyword evidence="2 4" id="KW-0863">Zinc-finger</keyword>
<organism evidence="6 7">
    <name type="scientific">Phanerochaete sordida</name>
    <dbReference type="NCBI Taxonomy" id="48140"/>
    <lineage>
        <taxon>Eukaryota</taxon>
        <taxon>Fungi</taxon>
        <taxon>Dikarya</taxon>
        <taxon>Basidiomycota</taxon>
        <taxon>Agaricomycotina</taxon>
        <taxon>Agaricomycetes</taxon>
        <taxon>Polyporales</taxon>
        <taxon>Phanerochaetaceae</taxon>
        <taxon>Phanerochaete</taxon>
    </lineage>
</organism>
<evidence type="ECO:0000313" key="6">
    <source>
        <dbReference type="EMBL" id="GJE99211.1"/>
    </source>
</evidence>
<evidence type="ECO:0000256" key="2">
    <source>
        <dbReference type="ARBA" id="ARBA00022771"/>
    </source>
</evidence>
<dbReference type="SUPFAM" id="SSF144232">
    <property type="entry name" value="HIT/MYND zinc finger-like"/>
    <property type="match status" value="1"/>
</dbReference>
<evidence type="ECO:0000256" key="1">
    <source>
        <dbReference type="ARBA" id="ARBA00022723"/>
    </source>
</evidence>
<keyword evidence="3" id="KW-0862">Zinc</keyword>
<comment type="caution">
    <text evidence="6">The sequence shown here is derived from an EMBL/GenBank/DDBJ whole genome shotgun (WGS) entry which is preliminary data.</text>
</comment>
<dbReference type="Gene3D" id="6.10.140.2220">
    <property type="match status" value="1"/>
</dbReference>
<keyword evidence="7" id="KW-1185">Reference proteome</keyword>
<dbReference type="InterPro" id="IPR002893">
    <property type="entry name" value="Znf_MYND"/>
</dbReference>
<feature type="domain" description="MYND-type" evidence="5">
    <location>
        <begin position="91"/>
        <end position="130"/>
    </location>
</feature>
<keyword evidence="1" id="KW-0479">Metal-binding</keyword>
<dbReference type="EMBL" id="BPQB01000104">
    <property type="protein sequence ID" value="GJE99211.1"/>
    <property type="molecule type" value="Genomic_DNA"/>
</dbReference>
<dbReference type="GO" id="GO:0008270">
    <property type="term" value="F:zinc ion binding"/>
    <property type="evidence" value="ECO:0007669"/>
    <property type="project" value="UniProtKB-KW"/>
</dbReference>
<reference evidence="6 7" key="1">
    <citation type="submission" date="2021-08" db="EMBL/GenBank/DDBJ databases">
        <title>Draft Genome Sequence of Phanerochaete sordida strain YK-624.</title>
        <authorList>
            <person name="Mori T."/>
            <person name="Dohra H."/>
            <person name="Suzuki T."/>
            <person name="Kawagishi H."/>
            <person name="Hirai H."/>
        </authorList>
    </citation>
    <scope>NUCLEOTIDE SEQUENCE [LARGE SCALE GENOMIC DNA]</scope>
    <source>
        <strain evidence="6 7">YK-624</strain>
    </source>
</reference>
<gene>
    <name evidence="6" type="ORF">PsYK624_154600</name>
</gene>
<name>A0A9P3GQW9_9APHY</name>
<sequence length="151" mass="17316">MSTRRPFTQIHDSGHGCDTTFIRNFHLSDIPSNGIDVDLVDVTNRLYPDQSRETALRRRVHNESLGIEVKSMPREKCGPSKMGLVCEQPQCILGFNATKNVLKRCVRCLQVSYCSKECQTLDWPRHKQYCMRRTSGSVPDGLLLFARRLMD</sequence>
<dbReference type="Pfam" id="PF01753">
    <property type="entry name" value="zf-MYND"/>
    <property type="match status" value="1"/>
</dbReference>
<evidence type="ECO:0000256" key="3">
    <source>
        <dbReference type="ARBA" id="ARBA00022833"/>
    </source>
</evidence>
<protein>
    <submittedName>
        <fullName evidence="6">Zinc finger MYND domain-containing protein</fullName>
    </submittedName>
</protein>
<accession>A0A9P3GQW9</accession>
<dbReference type="PROSITE" id="PS50865">
    <property type="entry name" value="ZF_MYND_2"/>
    <property type="match status" value="1"/>
</dbReference>
<dbReference type="Proteomes" id="UP000703269">
    <property type="component" value="Unassembled WGS sequence"/>
</dbReference>
<proteinExistence type="predicted"/>
<evidence type="ECO:0000259" key="5">
    <source>
        <dbReference type="PROSITE" id="PS50865"/>
    </source>
</evidence>
<dbReference type="AlphaFoldDB" id="A0A9P3GQW9"/>
<evidence type="ECO:0000313" key="7">
    <source>
        <dbReference type="Proteomes" id="UP000703269"/>
    </source>
</evidence>
<dbReference type="OrthoDB" id="5231159at2759"/>